<name>A0A177EHY7_9MICR</name>
<dbReference type="CDD" id="cd19071">
    <property type="entry name" value="AKR_AKR1-5-like"/>
    <property type="match status" value="1"/>
</dbReference>
<keyword evidence="9" id="KW-1185">Reference proteome</keyword>
<feature type="domain" description="NADP-dependent oxidoreductase" evidence="7">
    <location>
        <begin position="16"/>
        <end position="269"/>
    </location>
</feature>
<dbReference type="GO" id="GO:0016616">
    <property type="term" value="F:oxidoreductase activity, acting on the CH-OH group of donors, NAD or NADP as acceptor"/>
    <property type="evidence" value="ECO:0007669"/>
    <property type="project" value="UniProtKB-ARBA"/>
</dbReference>
<organism evidence="8 9">
    <name type="scientific">Nematocida displodere</name>
    <dbReference type="NCBI Taxonomy" id="1805483"/>
    <lineage>
        <taxon>Eukaryota</taxon>
        <taxon>Fungi</taxon>
        <taxon>Fungi incertae sedis</taxon>
        <taxon>Microsporidia</taxon>
        <taxon>Nematocida</taxon>
    </lineage>
</organism>
<dbReference type="PANTHER" id="PTHR43827">
    <property type="entry name" value="2,5-DIKETO-D-GLUCONIC ACID REDUCTASE"/>
    <property type="match status" value="1"/>
</dbReference>
<dbReference type="RefSeq" id="XP_067545186.1">
    <property type="nucleotide sequence ID" value="XM_067687478.1"/>
</dbReference>
<dbReference type="AlphaFoldDB" id="A0A177EHY7"/>
<comment type="caution">
    <text evidence="8">The sequence shown here is derived from an EMBL/GenBank/DDBJ whole genome shotgun (WGS) entry which is preliminary data.</text>
</comment>
<dbReference type="GeneID" id="93646410"/>
<dbReference type="Pfam" id="PF00248">
    <property type="entry name" value="Aldo_ket_red"/>
    <property type="match status" value="1"/>
</dbReference>
<dbReference type="PRINTS" id="PR00069">
    <property type="entry name" value="ALDKETRDTASE"/>
</dbReference>
<evidence type="ECO:0000313" key="9">
    <source>
        <dbReference type="Proteomes" id="UP000185944"/>
    </source>
</evidence>
<feature type="site" description="Lowers pKa of active site Tyr" evidence="6">
    <location>
        <position position="73"/>
    </location>
</feature>
<dbReference type="InterPro" id="IPR036812">
    <property type="entry name" value="NAD(P)_OxRdtase_dom_sf"/>
</dbReference>
<dbReference type="Proteomes" id="UP000185944">
    <property type="component" value="Unassembled WGS sequence"/>
</dbReference>
<protein>
    <recommendedName>
        <fullName evidence="7">NADP-dependent oxidoreductase domain-containing protein</fullName>
    </recommendedName>
</protein>
<dbReference type="VEuPathDB" id="MicrosporidiaDB:NEDG_00060"/>
<comment type="similarity">
    <text evidence="1">Belongs to the aldo/keto reductase family.</text>
</comment>
<dbReference type="PROSITE" id="PS00063">
    <property type="entry name" value="ALDOKETO_REDUCTASE_3"/>
    <property type="match status" value="1"/>
</dbReference>
<evidence type="ECO:0000256" key="2">
    <source>
        <dbReference type="ARBA" id="ARBA00022857"/>
    </source>
</evidence>
<evidence type="ECO:0000256" key="3">
    <source>
        <dbReference type="ARBA" id="ARBA00023002"/>
    </source>
</evidence>
<evidence type="ECO:0000256" key="4">
    <source>
        <dbReference type="PIRSR" id="PIRSR000097-1"/>
    </source>
</evidence>
<evidence type="ECO:0000256" key="6">
    <source>
        <dbReference type="PIRSR" id="PIRSR000097-3"/>
    </source>
</evidence>
<evidence type="ECO:0000313" key="8">
    <source>
        <dbReference type="EMBL" id="OAG31585.1"/>
    </source>
</evidence>
<dbReference type="SUPFAM" id="SSF51430">
    <property type="entry name" value="NAD(P)-linked oxidoreductase"/>
    <property type="match status" value="1"/>
</dbReference>
<feature type="active site" description="Proton donor" evidence="4">
    <location>
        <position position="48"/>
    </location>
</feature>
<dbReference type="InterPro" id="IPR020471">
    <property type="entry name" value="AKR"/>
</dbReference>
<reference evidence="8 9" key="1">
    <citation type="submission" date="2016-02" db="EMBL/GenBank/DDBJ databases">
        <title>Discovery of a natural microsporidian pathogen with a broad tissue tropism in Caenorhabditis elegans.</title>
        <authorList>
            <person name="Luallen R.J."/>
            <person name="Reinke A.W."/>
            <person name="Tong L."/>
            <person name="Botts M.R."/>
            <person name="Felix M.-A."/>
            <person name="Troemel E.R."/>
        </authorList>
    </citation>
    <scope>NUCLEOTIDE SEQUENCE [LARGE SCALE GENOMIC DNA]</scope>
    <source>
        <strain evidence="8 9">JUm2807</strain>
    </source>
</reference>
<dbReference type="FunFam" id="3.20.20.100:FF:000002">
    <property type="entry name" value="2,5-diketo-D-gluconic acid reductase A"/>
    <property type="match status" value="1"/>
</dbReference>
<dbReference type="InterPro" id="IPR023210">
    <property type="entry name" value="NADP_OxRdtase_dom"/>
</dbReference>
<accession>A0A177EHY7</accession>
<dbReference type="STRING" id="1805483.A0A177EHY7"/>
<evidence type="ECO:0000256" key="1">
    <source>
        <dbReference type="ARBA" id="ARBA00007905"/>
    </source>
</evidence>
<feature type="binding site" evidence="5">
    <location>
        <position position="106"/>
    </location>
    <ligand>
        <name>substrate</name>
    </ligand>
</feature>
<gene>
    <name evidence="8" type="ORF">NEDG_00060</name>
</gene>
<dbReference type="PIRSF" id="PIRSF000097">
    <property type="entry name" value="AKR"/>
    <property type="match status" value="1"/>
</dbReference>
<sequence>MKTLPLSTGDTMSVLGLGTYEMPKDEVSQAIRTAMNSGYRLYDTAQVYKNQKEVSEGIKATGIDRKSVFITTKVATSNQGYERAKASVRESLETMGVEYLDLVLIHWPGAKGLDLQSREHKSLRHGSYRALLELQKEGAVRNVGVSNFMVGHLTGLFEEFEEKPQVNQIELSPICFPRETADFCQANGVVVQSYSTLGRGLLLSEEWVQRYPVLKNLKNQGSISARVLKWAINKNFCVIPKSITPSRIEENFSALSVDLSPEDEQALDEFPVSHRTCWDPNTIL</sequence>
<dbReference type="EMBL" id="LTDL01000014">
    <property type="protein sequence ID" value="OAG31585.1"/>
    <property type="molecule type" value="Genomic_DNA"/>
</dbReference>
<keyword evidence="2" id="KW-0521">NADP</keyword>
<dbReference type="OrthoDB" id="416253at2759"/>
<keyword evidence="3" id="KW-0560">Oxidoreductase</keyword>
<dbReference type="PROSITE" id="PS00062">
    <property type="entry name" value="ALDOKETO_REDUCTASE_2"/>
    <property type="match status" value="1"/>
</dbReference>
<evidence type="ECO:0000256" key="5">
    <source>
        <dbReference type="PIRSR" id="PIRSR000097-2"/>
    </source>
</evidence>
<evidence type="ECO:0000259" key="7">
    <source>
        <dbReference type="Pfam" id="PF00248"/>
    </source>
</evidence>
<dbReference type="Gene3D" id="3.20.20.100">
    <property type="entry name" value="NADP-dependent oxidoreductase domain"/>
    <property type="match status" value="1"/>
</dbReference>
<dbReference type="InterPro" id="IPR018170">
    <property type="entry name" value="Aldo/ket_reductase_CS"/>
</dbReference>
<proteinExistence type="inferred from homology"/>
<dbReference type="PANTHER" id="PTHR43827:SF3">
    <property type="entry name" value="NADP-DEPENDENT OXIDOREDUCTASE DOMAIN-CONTAINING PROTEIN"/>
    <property type="match status" value="1"/>
</dbReference>